<accession>G7ZIT8</accession>
<evidence type="ECO:0000313" key="2">
    <source>
        <dbReference type="EMBL" id="CBS91636.1"/>
    </source>
</evidence>
<keyword evidence="3" id="KW-1185">Reference proteome</keyword>
<dbReference type="Proteomes" id="UP000005667">
    <property type="component" value="Plasmid AZO_p6"/>
</dbReference>
<reference evidence="3" key="1">
    <citation type="journal article" date="2011" name="PLoS Genet.">
        <title>Azospirillum genomes reveal transition of bacteria from aquatic to terrestrial environments.</title>
        <authorList>
            <person name="Wisniewski-Dye F."/>
            <person name="Borziak K."/>
            <person name="Khalsa-Moyers G."/>
            <person name="Alexandre G."/>
            <person name="Sukharnikov L.O."/>
            <person name="Wuichet K."/>
            <person name="Hurst G.B."/>
            <person name="McDonald W.H."/>
            <person name="Robertson J.S."/>
            <person name="Barbe V."/>
            <person name="Calteau A."/>
            <person name="Rouy Z."/>
            <person name="Mangenot S."/>
            <person name="Prigent-Combaret C."/>
            <person name="Normand P."/>
            <person name="Boyer M."/>
            <person name="Siguier P."/>
            <person name="Dessaux Y."/>
            <person name="Elmerich C."/>
            <person name="Condemine G."/>
            <person name="Krishnen G."/>
            <person name="Kennedy I."/>
            <person name="Paterson A.H."/>
            <person name="Gonzalez V."/>
            <person name="Mavingui P."/>
            <person name="Zhulin I.B."/>
        </authorList>
    </citation>
    <scope>NUCLEOTIDE SEQUENCE [LARGE SCALE GENOMIC DNA]</scope>
    <source>
        <strain evidence="3">4B</strain>
    </source>
</reference>
<organism evidence="2 3">
    <name type="scientific">Azospirillum lipoferum (strain 4B)</name>
    <dbReference type="NCBI Taxonomy" id="862719"/>
    <lineage>
        <taxon>Bacteria</taxon>
        <taxon>Pseudomonadati</taxon>
        <taxon>Pseudomonadota</taxon>
        <taxon>Alphaproteobacteria</taxon>
        <taxon>Rhodospirillales</taxon>
        <taxon>Azospirillaceae</taxon>
        <taxon>Azospirillum</taxon>
    </lineage>
</organism>
<proteinExistence type="predicted"/>
<dbReference type="HOGENOM" id="CLU_1375760_0_0_5"/>
<dbReference type="EMBL" id="FQ311874">
    <property type="protein sequence ID" value="CBS91636.1"/>
    <property type="molecule type" value="Genomic_DNA"/>
</dbReference>
<evidence type="ECO:0000256" key="1">
    <source>
        <dbReference type="SAM" id="MobiDB-lite"/>
    </source>
</evidence>
<dbReference type="OrthoDB" id="9873168at2"/>
<dbReference type="KEGG" id="ali:AZOLI_p60233"/>
<name>G7ZIT8_AZOL4</name>
<evidence type="ECO:0000313" key="3">
    <source>
        <dbReference type="Proteomes" id="UP000005667"/>
    </source>
</evidence>
<protein>
    <submittedName>
        <fullName evidence="2">Uncharacterized protein</fullName>
    </submittedName>
</protein>
<feature type="region of interest" description="Disordered" evidence="1">
    <location>
        <begin position="179"/>
        <end position="198"/>
    </location>
</feature>
<keyword evidence="2" id="KW-0614">Plasmid</keyword>
<geneLocation type="plasmid" evidence="2 3">
    <name>AZO_p6</name>
</geneLocation>
<sequence length="198" mass="20473">MQSGQAAAGSRPAKGLHAAERLGILFSNQEDAFGMDPIIASVIAAASTIAGIAGSGFVTAAGEDAYTRLKAVVRHRFAAAEPALLELEAAPASAAPRLALADRLAEAGAAGDAELRQSAQALLAALLALRDRPQPPPLIDFDRLVAAQRFEISDVTAAGTVLRAKEARFEGEFVFRGVRQSGGQQSGGQPSHGEPEKH</sequence>
<gene>
    <name evidence="2" type="ordered locus">AZOLI_p60233</name>
</gene>
<dbReference type="AlphaFoldDB" id="G7ZIT8"/>